<accession>A0A2K3UX87</accession>
<dbReference type="EMBL" id="PPPD01000001">
    <property type="protein sequence ID" value="PNY81138.1"/>
    <property type="molecule type" value="Genomic_DNA"/>
</dbReference>
<sequence length="213" mass="22276">MTTALNTWRRTLLLTLMGTLGNAAHAACTSAYYPIREGLSRTYQGTVSGQKVSYTETVSRVSAGGFTVTTTVAGAPPTTATFKCGPAGVIATPAINNPALKITSIKQRGVTQPPELSVGKSWSSGVVLDGTAQGQAVHNETDIVMKVVSSEQIKTRLGTFTALKVVSTTTVRMTMAGQKMAPPAIESTSWLVKGMGLVRSALPGGTIELVKFK</sequence>
<name>A0A2K3UX87_9DEIO</name>
<dbReference type="Proteomes" id="UP000236379">
    <property type="component" value="Unassembled WGS sequence"/>
</dbReference>
<proteinExistence type="predicted"/>
<feature type="signal peptide" evidence="1">
    <location>
        <begin position="1"/>
        <end position="26"/>
    </location>
</feature>
<reference evidence="2 3" key="1">
    <citation type="submission" date="2018-01" db="EMBL/GenBank/DDBJ databases">
        <title>Deinococcus koreensis sp. nov., a radiation-resistant bacterium isolated from river water.</title>
        <authorList>
            <person name="Choi A."/>
        </authorList>
    </citation>
    <scope>NUCLEOTIDE SEQUENCE [LARGE SCALE GENOMIC DNA]</scope>
    <source>
        <strain evidence="2 3">SJW1-2</strain>
    </source>
</reference>
<dbReference type="AlphaFoldDB" id="A0A2K3UX87"/>
<evidence type="ECO:0000256" key="1">
    <source>
        <dbReference type="SAM" id="SignalP"/>
    </source>
</evidence>
<comment type="caution">
    <text evidence="2">The sequence shown here is derived from an EMBL/GenBank/DDBJ whole genome shotgun (WGS) entry which is preliminary data.</text>
</comment>
<evidence type="ECO:0000313" key="2">
    <source>
        <dbReference type="EMBL" id="PNY81138.1"/>
    </source>
</evidence>
<feature type="chain" id="PRO_5014436605" description="DUF3108 domain-containing protein" evidence="1">
    <location>
        <begin position="27"/>
        <end position="213"/>
    </location>
</feature>
<dbReference type="Gene3D" id="2.40.360.20">
    <property type="match status" value="1"/>
</dbReference>
<evidence type="ECO:0000313" key="3">
    <source>
        <dbReference type="Proteomes" id="UP000236379"/>
    </source>
</evidence>
<organism evidence="2 3">
    <name type="scientific">Deinococcus koreensis</name>
    <dbReference type="NCBI Taxonomy" id="2054903"/>
    <lineage>
        <taxon>Bacteria</taxon>
        <taxon>Thermotogati</taxon>
        <taxon>Deinococcota</taxon>
        <taxon>Deinococci</taxon>
        <taxon>Deinococcales</taxon>
        <taxon>Deinococcaceae</taxon>
        <taxon>Deinococcus</taxon>
    </lineage>
</organism>
<dbReference type="OrthoDB" id="70532at2"/>
<dbReference type="RefSeq" id="WP_103311581.1">
    <property type="nucleotide sequence ID" value="NZ_PPPD01000001.1"/>
</dbReference>
<keyword evidence="3" id="KW-1185">Reference proteome</keyword>
<protein>
    <recommendedName>
        <fullName evidence="4">DUF3108 domain-containing protein</fullName>
    </recommendedName>
</protein>
<keyword evidence="1" id="KW-0732">Signal</keyword>
<gene>
    <name evidence="2" type="ORF">CVO96_06880</name>
</gene>
<evidence type="ECO:0008006" key="4">
    <source>
        <dbReference type="Google" id="ProtNLM"/>
    </source>
</evidence>